<comment type="subcellular location">
    <subcellularLocation>
        <location evidence="13">Endoplasmic reticulum membrane</location>
        <topology evidence="13">Multi-pass membrane protein</topology>
    </subcellularLocation>
    <subcellularLocation>
        <location evidence="1">Membrane</location>
        <topology evidence="1">Multi-pass membrane protein</topology>
    </subcellularLocation>
</comment>
<comment type="caution">
    <text evidence="14">The sequence shown here is derived from an EMBL/GenBank/DDBJ whole genome shotgun (WGS) entry which is preliminary data.</text>
</comment>
<protein>
    <recommendedName>
        <fullName evidence="4 13">Very-long-chain (3R)-3-hydroxyacyl-CoA dehydratase</fullName>
        <ecNumber evidence="4 13">4.2.1.134</ecNumber>
    </recommendedName>
</protein>
<dbReference type="AlphaFoldDB" id="A0A401L109"/>
<dbReference type="PANTHER" id="PTHR11035">
    <property type="entry name" value="VERY-LONG-CHAIN (3R)-3-HYDROXYACYL-COA DEHYDRATASE"/>
    <property type="match status" value="1"/>
</dbReference>
<keyword evidence="8 13" id="KW-1133">Transmembrane helix</keyword>
<keyword evidence="10 13" id="KW-0472">Membrane</keyword>
<reference evidence="14 15" key="1">
    <citation type="submission" date="2016-09" db="EMBL/GenBank/DDBJ databases">
        <title>Aspergillus awamori IFM 58123T.</title>
        <authorList>
            <person name="Kusuya Y."/>
            <person name="Shimizu M."/>
            <person name="Takahashi H."/>
            <person name="Yaguchi T."/>
        </authorList>
    </citation>
    <scope>NUCLEOTIDE SEQUENCE [LARGE SCALE GENOMIC DNA]</scope>
    <source>
        <strain evidence="14 15">IFM 58123</strain>
    </source>
</reference>
<accession>A0A401L109</accession>
<evidence type="ECO:0000256" key="8">
    <source>
        <dbReference type="ARBA" id="ARBA00022989"/>
    </source>
</evidence>
<keyword evidence="15" id="KW-1185">Reference proteome</keyword>
<evidence type="ECO:0000256" key="4">
    <source>
        <dbReference type="ARBA" id="ARBA00013122"/>
    </source>
</evidence>
<organism evidence="14 15">
    <name type="scientific">Aspergillus awamori</name>
    <name type="common">Black koji mold</name>
    <dbReference type="NCBI Taxonomy" id="105351"/>
    <lineage>
        <taxon>Eukaryota</taxon>
        <taxon>Fungi</taxon>
        <taxon>Dikarya</taxon>
        <taxon>Ascomycota</taxon>
        <taxon>Pezizomycotina</taxon>
        <taxon>Eurotiomycetes</taxon>
        <taxon>Eurotiomycetidae</taxon>
        <taxon>Eurotiales</taxon>
        <taxon>Aspergillaceae</taxon>
        <taxon>Aspergillus</taxon>
    </lineage>
</organism>
<evidence type="ECO:0000256" key="13">
    <source>
        <dbReference type="RuleBase" id="RU363109"/>
    </source>
</evidence>
<comment type="pathway">
    <text evidence="2 13">Lipid metabolism; fatty acid biosynthesis.</text>
</comment>
<evidence type="ECO:0000256" key="6">
    <source>
        <dbReference type="ARBA" id="ARBA00022692"/>
    </source>
</evidence>
<comment type="catalytic activity">
    <reaction evidence="13">
        <text>a very-long-chain (3R)-3-hydroxyacyl-CoA = a very-long-chain (2E)-enoyl-CoA + H2O</text>
        <dbReference type="Rhea" id="RHEA:45812"/>
        <dbReference type="ChEBI" id="CHEBI:15377"/>
        <dbReference type="ChEBI" id="CHEBI:83728"/>
        <dbReference type="ChEBI" id="CHEBI:85440"/>
        <dbReference type="EC" id="4.2.1.134"/>
    </reaction>
</comment>
<keyword evidence="9 13" id="KW-0443">Lipid metabolism</keyword>
<dbReference type="InterPro" id="IPR007482">
    <property type="entry name" value="Tyr_Pase-like_PTPLA"/>
</dbReference>
<feature type="transmembrane region" description="Helical" evidence="13">
    <location>
        <begin position="12"/>
        <end position="33"/>
    </location>
</feature>
<evidence type="ECO:0000256" key="7">
    <source>
        <dbReference type="ARBA" id="ARBA00022832"/>
    </source>
</evidence>
<keyword evidence="5 13" id="KW-0444">Lipid biosynthesis</keyword>
<evidence type="ECO:0000256" key="12">
    <source>
        <dbReference type="ARBA" id="ARBA00023239"/>
    </source>
</evidence>
<dbReference type="STRING" id="105351.A0A401L109"/>
<evidence type="ECO:0000256" key="9">
    <source>
        <dbReference type="ARBA" id="ARBA00023098"/>
    </source>
</evidence>
<comment type="similarity">
    <text evidence="3 13">Belongs to the very long-chain fatty acids dehydratase HACD family.</text>
</comment>
<dbReference type="Proteomes" id="UP000286921">
    <property type="component" value="Unassembled WGS sequence"/>
</dbReference>
<dbReference type="EMBL" id="BDHI01000021">
    <property type="protein sequence ID" value="GCB25171.1"/>
    <property type="molecule type" value="Genomic_DNA"/>
</dbReference>
<feature type="transmembrane region" description="Helical" evidence="13">
    <location>
        <begin position="146"/>
        <end position="167"/>
    </location>
</feature>
<evidence type="ECO:0000256" key="5">
    <source>
        <dbReference type="ARBA" id="ARBA00022516"/>
    </source>
</evidence>
<keyword evidence="13" id="KW-0256">Endoplasmic reticulum</keyword>
<comment type="caution">
    <text evidence="13">Lacks conserved residue(s) required for the propagation of feature annotation.</text>
</comment>
<evidence type="ECO:0000313" key="14">
    <source>
        <dbReference type="EMBL" id="GCB25171.1"/>
    </source>
</evidence>
<dbReference type="GO" id="GO:0030148">
    <property type="term" value="P:sphingolipid biosynthetic process"/>
    <property type="evidence" value="ECO:0007669"/>
    <property type="project" value="TreeGrafter"/>
</dbReference>
<dbReference type="GO" id="GO:0005789">
    <property type="term" value="C:endoplasmic reticulum membrane"/>
    <property type="evidence" value="ECO:0007669"/>
    <property type="project" value="UniProtKB-SubCell"/>
</dbReference>
<dbReference type="EC" id="4.2.1.134" evidence="4 13"/>
<evidence type="ECO:0000313" key="15">
    <source>
        <dbReference type="Proteomes" id="UP000286921"/>
    </source>
</evidence>
<proteinExistence type="inferred from homology"/>
<dbReference type="UniPathway" id="UPA00094"/>
<dbReference type="Pfam" id="PF04387">
    <property type="entry name" value="PTPLA"/>
    <property type="match status" value="1"/>
</dbReference>
<sequence>MSSLRTTYLVTYNTINALLWLYIFSSIVVSPFQSPQTTYSTLEPWTRWTQTIAILEILHASLGKSSPLPQYLNPYSLTRSPIFTTFTQIFARSVQVWAINYAYPETTSPSPAYKYMLLAWSFADAIRYSYFAVLSAGAPVPSLLRWLRYSLFLILYPVGIGSEWWLMFQALRVTNSIPVQALFIFFLFLYGPGSPMMYSYMVKQRKKTLAGGKKERKEKKVDVVVAGDMVS</sequence>
<keyword evidence="6 13" id="KW-0812">Transmembrane</keyword>
<evidence type="ECO:0000256" key="10">
    <source>
        <dbReference type="ARBA" id="ARBA00023136"/>
    </source>
</evidence>
<comment type="function">
    <text evidence="13">Catalyzes the third of the four reactions of the long-chain fatty acids elongation cycle. This endoplasmic reticulum-bound enzymatic process, allows the addition of two carbons to the chain of long- and very long-chain fatty acids/VLCFAs per cycle. This enzyme catalyzes the dehydration of the 3-hydroxyacyl-CoA intermediate into trans-2,3-enoyl-CoA, within each cycle of fatty acid elongation. Thereby, it participates to the production of VLCFAs of different chain lengths that are involved in multiple biological processes as precursors of membrane lipids and lipid mediators.</text>
</comment>
<keyword evidence="12 13" id="KW-0456">Lyase</keyword>
<feature type="transmembrane region" description="Helical" evidence="13">
    <location>
        <begin position="179"/>
        <end position="198"/>
    </location>
</feature>
<dbReference type="GO" id="GO:0102158">
    <property type="term" value="F:very-long-chain (3R)-3-hydroxyacyl-CoA dehydratase activity"/>
    <property type="evidence" value="ECO:0007669"/>
    <property type="project" value="UniProtKB-EC"/>
</dbReference>
<dbReference type="GO" id="GO:0042761">
    <property type="term" value="P:very long-chain fatty acid biosynthetic process"/>
    <property type="evidence" value="ECO:0007669"/>
    <property type="project" value="TreeGrafter"/>
</dbReference>
<keyword evidence="7 13" id="KW-0276">Fatty acid metabolism</keyword>
<evidence type="ECO:0000256" key="2">
    <source>
        <dbReference type="ARBA" id="ARBA00005194"/>
    </source>
</evidence>
<evidence type="ECO:0000256" key="1">
    <source>
        <dbReference type="ARBA" id="ARBA00004141"/>
    </source>
</evidence>
<gene>
    <name evidence="14" type="ORF">AAWM_08056</name>
</gene>
<evidence type="ECO:0000256" key="11">
    <source>
        <dbReference type="ARBA" id="ARBA00023160"/>
    </source>
</evidence>
<keyword evidence="11 13" id="KW-0275">Fatty acid biosynthesis</keyword>
<dbReference type="PANTHER" id="PTHR11035:SF24">
    <property type="entry name" value="VERY-LONG-CHAIN (3R)-3-HYDROXYACYL-COA DEHYDRATASE"/>
    <property type="match status" value="1"/>
</dbReference>
<name>A0A401L109_ASPAW</name>
<dbReference type="GO" id="GO:0030497">
    <property type="term" value="P:fatty acid elongation"/>
    <property type="evidence" value="ECO:0007669"/>
    <property type="project" value="TreeGrafter"/>
</dbReference>
<evidence type="ECO:0000256" key="3">
    <source>
        <dbReference type="ARBA" id="ARBA00007811"/>
    </source>
</evidence>